<dbReference type="InterPro" id="IPR017853">
    <property type="entry name" value="GH"/>
</dbReference>
<reference evidence="3 4" key="1">
    <citation type="submission" date="2018-02" db="EMBL/GenBank/DDBJ databases">
        <title>Insights into the biology of acidophilic members of the Acidiferrobacteraceae family derived from comparative genomic analyses.</title>
        <authorList>
            <person name="Issotta F."/>
            <person name="Thyssen C."/>
            <person name="Mena C."/>
            <person name="Moya A."/>
            <person name="Bellenberg S."/>
            <person name="Sproer C."/>
            <person name="Covarrubias P.C."/>
            <person name="Sand W."/>
            <person name="Quatrini R."/>
            <person name="Vera M."/>
        </authorList>
    </citation>
    <scope>NUCLEOTIDE SEQUENCE [LARGE SCALE GENOMIC DNA]</scope>
    <source>
        <strain evidence="4">m-1</strain>
    </source>
</reference>
<keyword evidence="4" id="KW-1185">Reference proteome</keyword>
<proteinExistence type="predicted"/>
<evidence type="ECO:0000259" key="2">
    <source>
        <dbReference type="SMART" id="SM00642"/>
    </source>
</evidence>
<dbReference type="EMBL" id="PSYR01000002">
    <property type="protein sequence ID" value="RCN55892.1"/>
    <property type="molecule type" value="Genomic_DNA"/>
</dbReference>
<accession>A0A368HF73</accession>
<evidence type="ECO:0000313" key="4">
    <source>
        <dbReference type="Proteomes" id="UP000253250"/>
    </source>
</evidence>
<dbReference type="SUPFAM" id="SSF51445">
    <property type="entry name" value="(Trans)glycosidases"/>
    <property type="match status" value="1"/>
</dbReference>
<dbReference type="Gene3D" id="3.20.20.80">
    <property type="entry name" value="Glycosidases"/>
    <property type="match status" value="4"/>
</dbReference>
<comment type="caution">
    <text evidence="3">The sequence shown here is derived from an EMBL/GenBank/DDBJ whole genome shotgun (WGS) entry which is preliminary data.</text>
</comment>
<dbReference type="OrthoDB" id="9805159at2"/>
<name>A0A368HF73_9GAMM</name>
<evidence type="ECO:0000256" key="1">
    <source>
        <dbReference type="SAM" id="MobiDB-lite"/>
    </source>
</evidence>
<feature type="region of interest" description="Disordered" evidence="1">
    <location>
        <begin position="1"/>
        <end position="20"/>
    </location>
</feature>
<dbReference type="PANTHER" id="PTHR10357">
    <property type="entry name" value="ALPHA-AMYLASE FAMILY MEMBER"/>
    <property type="match status" value="1"/>
</dbReference>
<dbReference type="Proteomes" id="UP000253250">
    <property type="component" value="Unassembled WGS sequence"/>
</dbReference>
<organism evidence="3 4">
    <name type="scientific">Acidiferrobacter thiooxydans</name>
    <dbReference type="NCBI Taxonomy" id="163359"/>
    <lineage>
        <taxon>Bacteria</taxon>
        <taxon>Pseudomonadati</taxon>
        <taxon>Pseudomonadota</taxon>
        <taxon>Gammaproteobacteria</taxon>
        <taxon>Acidiferrobacterales</taxon>
        <taxon>Acidiferrobacteraceae</taxon>
        <taxon>Acidiferrobacter</taxon>
    </lineage>
</organism>
<dbReference type="InterPro" id="IPR012767">
    <property type="entry name" value="Trehalose_TreY"/>
</dbReference>
<dbReference type="InterPro" id="IPR006047">
    <property type="entry name" value="GH13_cat_dom"/>
</dbReference>
<dbReference type="SMART" id="SM00642">
    <property type="entry name" value="Aamy"/>
    <property type="match status" value="1"/>
</dbReference>
<sequence>MAGCGRHDGRRSVSRHPSTSRAALSALGRAHHGYPVRATYRWQFHKGFGFRDAIRLVPYLAELGISHCYASPYLKAHAGSNHGYDIVDHTRINPEVGTETERQAFVRTLNAHGLYQILDVVPNHMRVDDPENRLWWDVLALGRRSRFAHYFDIDWVTPERPYEDKIVIPILGGPYGEVLEAGAIVLDFEAGHGGFVVRYYDHLLPLSPASYPQLLAEVAQCVEGLGPGDEAIGQEISDLIALFERASSQIADGAVAAELVGLVTEGVSRMAVWVTGHARCAEALKAVLARYNGDEGAGARRYDALHALLEQQAYRLAFWRVAGYEINYRRFFDINELAALRMEDPEVFAATHELIGRWIAAGDVTGLRIDHPDGLRDPRGYCARLQDWARDRRRTKGMVGATDPGLLYVVVEKILGADESLPGDWPVHGTTGYDFTRLVSGVLVDADGETGIDAAYEAFVGTHDHYANLLYECKVLIMHTILGSEIHTLGMALDRIAERDRRTRDLTLSAQRTALFEIVACLPVYRTYVTADGVSAADRAVIDAACAQAKERNALVEPAAVDFIHDLLLLEGLDARAAEERGEILEFVGAFQQYTGPVMAKGLEDTLFYRYNRMVSLNEVGGDPSRFAVSCADFHEANIERLRDHPGTLLATSTHDSKRSEDVRARLHVLSEIPEAWGTRGQWLKARHMTFKGLDGTAPSSRDEYLFYQTLIGIWPLTPSPEAWADMRGRLKDYVLKAAREAKAETSWVKPAPEYEGAVAAFVDAVTDPVTNGETLAALAAFVAPIARTGLWTALSQVALKLTVPGVPDFYQGTELWDFHLVDPDNRGPVDYECRAHMLAEVARFDDEDAAGRAALLAAWLAHPEDGRAKMHLTRRLLHLRRAYPRLFAEGHYEPLQAEGPYARHIVGFVRRNEEATMLVVVPRHYWALTEGGLRLPLGRAVWGATRIPRPADLAPSSWRDVLTGELGTSSMADSGFWELEAIVARFPIAVLIAPTNGRDDARG</sequence>
<gene>
    <name evidence="3" type="primary">treY</name>
    <name evidence="3" type="ORF">C4900_08260</name>
</gene>
<dbReference type="Pfam" id="PF00128">
    <property type="entry name" value="Alpha-amylase"/>
    <property type="match status" value="1"/>
</dbReference>
<feature type="compositionally biased region" description="Basic and acidic residues" evidence="1">
    <location>
        <begin position="1"/>
        <end position="11"/>
    </location>
</feature>
<evidence type="ECO:0000313" key="3">
    <source>
        <dbReference type="EMBL" id="RCN55892.1"/>
    </source>
</evidence>
<protein>
    <submittedName>
        <fullName evidence="3">Malto-oligosyltrehalose synthase</fullName>
    </submittedName>
</protein>
<feature type="domain" description="Glycosyl hydrolase family 13 catalytic" evidence="2">
    <location>
        <begin position="32"/>
        <end position="512"/>
    </location>
</feature>
<dbReference type="AlphaFoldDB" id="A0A368HF73"/>
<dbReference type="NCBIfam" id="TIGR02401">
    <property type="entry name" value="trehalose_TreY"/>
    <property type="match status" value="1"/>
</dbReference>
<dbReference type="CDD" id="cd11336">
    <property type="entry name" value="AmyAc_MTSase"/>
    <property type="match status" value="1"/>
</dbReference>
<dbReference type="GO" id="GO:0005992">
    <property type="term" value="P:trehalose biosynthetic process"/>
    <property type="evidence" value="ECO:0007669"/>
    <property type="project" value="TreeGrafter"/>
</dbReference>
<dbReference type="GO" id="GO:0030980">
    <property type="term" value="P:alpha-glucan catabolic process"/>
    <property type="evidence" value="ECO:0007669"/>
    <property type="project" value="TreeGrafter"/>
</dbReference>
<dbReference type="GO" id="GO:0047470">
    <property type="term" value="F:(1,4)-alpha-D-glucan 1-alpha-D-glucosylmutase activity"/>
    <property type="evidence" value="ECO:0007669"/>
    <property type="project" value="TreeGrafter"/>
</dbReference>
<dbReference type="PANTHER" id="PTHR10357:SF216">
    <property type="entry name" value="MALTOOLIGOSYL TREHALOSE SYNTHASE-RELATED"/>
    <property type="match status" value="1"/>
</dbReference>